<protein>
    <submittedName>
        <fullName evidence="2">Uncharacterized protein</fullName>
    </submittedName>
</protein>
<keyword evidence="4" id="KW-1185">Reference proteome</keyword>
<name>A0AAD3CVW2_9STRA</name>
<feature type="region of interest" description="Disordered" evidence="1">
    <location>
        <begin position="1"/>
        <end position="37"/>
    </location>
</feature>
<evidence type="ECO:0000313" key="3">
    <source>
        <dbReference type="EMBL" id="GFH53006.1"/>
    </source>
</evidence>
<feature type="region of interest" description="Disordered" evidence="1">
    <location>
        <begin position="139"/>
        <end position="162"/>
    </location>
</feature>
<accession>A0AAD3CVW2</accession>
<evidence type="ECO:0000313" key="2">
    <source>
        <dbReference type="EMBL" id="GFH52948.1"/>
    </source>
</evidence>
<feature type="compositionally biased region" description="Low complexity" evidence="1">
    <location>
        <begin position="10"/>
        <end position="22"/>
    </location>
</feature>
<evidence type="ECO:0000256" key="1">
    <source>
        <dbReference type="SAM" id="MobiDB-lite"/>
    </source>
</evidence>
<comment type="caution">
    <text evidence="2">The sequence shown here is derived from an EMBL/GenBank/DDBJ whole genome shotgun (WGS) entry which is preliminary data.</text>
</comment>
<feature type="compositionally biased region" description="Low complexity" evidence="1">
    <location>
        <begin position="73"/>
        <end position="105"/>
    </location>
</feature>
<evidence type="ECO:0000313" key="4">
    <source>
        <dbReference type="Proteomes" id="UP001054902"/>
    </source>
</evidence>
<sequence>MKFPIRKLIAGSPASRSPLAASSEDEKSSSPESPRAEGFGLFAKFLSVVFLVHRKSCDSDVDCADSTSASGSTEGTDGCTNTGGNATAASGASSRASNLPSSSRSVRFAPNRETRERPLGRLADKYWYLHKGCPKDCDLPKKSAEMRPPSRGILKASSSSGEPLGSGYFIEGLRIRRYSHRLHQKALKEASKSI</sequence>
<dbReference type="Proteomes" id="UP001054902">
    <property type="component" value="Unassembled WGS sequence"/>
</dbReference>
<dbReference type="EMBL" id="BLLK01000046">
    <property type="protein sequence ID" value="GFH52948.1"/>
    <property type="molecule type" value="Genomic_DNA"/>
</dbReference>
<gene>
    <name evidence="2" type="ORF">CTEN210_09424</name>
    <name evidence="3" type="ORF">CTEN210_09482</name>
</gene>
<feature type="region of interest" description="Disordered" evidence="1">
    <location>
        <begin position="61"/>
        <end position="115"/>
    </location>
</feature>
<proteinExistence type="predicted"/>
<dbReference type="EMBL" id="BLLK01000046">
    <property type="protein sequence ID" value="GFH53006.1"/>
    <property type="molecule type" value="Genomic_DNA"/>
</dbReference>
<organism evidence="2 4">
    <name type="scientific">Chaetoceros tenuissimus</name>
    <dbReference type="NCBI Taxonomy" id="426638"/>
    <lineage>
        <taxon>Eukaryota</taxon>
        <taxon>Sar</taxon>
        <taxon>Stramenopiles</taxon>
        <taxon>Ochrophyta</taxon>
        <taxon>Bacillariophyta</taxon>
        <taxon>Coscinodiscophyceae</taxon>
        <taxon>Chaetocerotophycidae</taxon>
        <taxon>Chaetocerotales</taxon>
        <taxon>Chaetocerotaceae</taxon>
        <taxon>Chaetoceros</taxon>
    </lineage>
</organism>
<reference evidence="2 4" key="2">
    <citation type="journal article" date="2021" name="Sci. Rep.">
        <title>The genome of the diatom Chaetoceros tenuissimus carries an ancient integrated fragment of an extant virus.</title>
        <authorList>
            <person name="Hongo Y."/>
            <person name="Kimura K."/>
            <person name="Takaki Y."/>
            <person name="Yoshida Y."/>
            <person name="Baba S."/>
            <person name="Kobayashi G."/>
            <person name="Nagasaki K."/>
            <person name="Hano T."/>
            <person name="Tomaru Y."/>
        </authorList>
    </citation>
    <scope>NUCLEOTIDE SEQUENCE [LARGE SCALE GENOMIC DNA]</scope>
    <source>
        <strain evidence="2 4">NIES-3715</strain>
    </source>
</reference>
<dbReference type="AlphaFoldDB" id="A0AAD3CVW2"/>
<reference evidence="2" key="1">
    <citation type="submission" date="2020-02" db="EMBL/GenBank/DDBJ databases">
        <authorList>
            <person name="Hongo Y."/>
            <person name="Kimura K."/>
            <person name="Takaki Y."/>
            <person name="Tomaru Y."/>
        </authorList>
    </citation>
    <scope>NUCLEOTIDE SEQUENCE</scope>
    <source>
        <strain evidence="2">NIES-3715</strain>
    </source>
</reference>